<dbReference type="PROSITE" id="PS51032">
    <property type="entry name" value="AP2_ERF"/>
    <property type="match status" value="1"/>
</dbReference>
<keyword evidence="11" id="KW-1185">Reference proteome</keyword>
<reference evidence="10 11" key="1">
    <citation type="journal article" date="2021" name="Nat. Plants">
        <title>The Taxus genome provides insights into paclitaxel biosynthesis.</title>
        <authorList>
            <person name="Xiong X."/>
            <person name="Gou J."/>
            <person name="Liao Q."/>
            <person name="Li Y."/>
            <person name="Zhou Q."/>
            <person name="Bi G."/>
            <person name="Li C."/>
            <person name="Du R."/>
            <person name="Wang X."/>
            <person name="Sun T."/>
            <person name="Guo L."/>
            <person name="Liang H."/>
            <person name="Lu P."/>
            <person name="Wu Y."/>
            <person name="Zhang Z."/>
            <person name="Ro D.K."/>
            <person name="Shang Y."/>
            <person name="Huang S."/>
            <person name="Yan J."/>
        </authorList>
    </citation>
    <scope>NUCLEOTIDE SEQUENCE [LARGE SCALE GENOMIC DNA]</scope>
    <source>
        <strain evidence="10">Ta-2019</strain>
    </source>
</reference>
<evidence type="ECO:0000256" key="5">
    <source>
        <dbReference type="ARBA" id="ARBA00023163"/>
    </source>
</evidence>
<dbReference type="InterPro" id="IPR036955">
    <property type="entry name" value="AP2/ERF_dom_sf"/>
</dbReference>
<evidence type="ECO:0000256" key="3">
    <source>
        <dbReference type="ARBA" id="ARBA00023125"/>
    </source>
</evidence>
<dbReference type="AlphaFoldDB" id="A0AA38FL91"/>
<feature type="domain" description="AP2/ERF" evidence="9">
    <location>
        <begin position="17"/>
        <end position="74"/>
    </location>
</feature>
<dbReference type="Proteomes" id="UP000824469">
    <property type="component" value="Unassembled WGS sequence"/>
</dbReference>
<evidence type="ECO:0000256" key="4">
    <source>
        <dbReference type="ARBA" id="ARBA00023159"/>
    </source>
</evidence>
<keyword evidence="5" id="KW-0804">Transcription</keyword>
<feature type="compositionally biased region" description="Low complexity" evidence="8">
    <location>
        <begin position="122"/>
        <end position="132"/>
    </location>
</feature>
<dbReference type="EMBL" id="JAHRHJ020000008">
    <property type="protein sequence ID" value="KAH9305911.1"/>
    <property type="molecule type" value="Genomic_DNA"/>
</dbReference>
<accession>A0AA38FL91</accession>
<dbReference type="PANTHER" id="PTHR31985:SF312">
    <property type="entry name" value="AP2_ERF DOMAIN-CONTAINING PROTEIN"/>
    <property type="match status" value="1"/>
</dbReference>
<dbReference type="CDD" id="cd00018">
    <property type="entry name" value="AP2"/>
    <property type="match status" value="1"/>
</dbReference>
<evidence type="ECO:0000313" key="10">
    <source>
        <dbReference type="EMBL" id="KAH9305911.1"/>
    </source>
</evidence>
<evidence type="ECO:0000259" key="9">
    <source>
        <dbReference type="PROSITE" id="PS51032"/>
    </source>
</evidence>
<evidence type="ECO:0000313" key="11">
    <source>
        <dbReference type="Proteomes" id="UP000824469"/>
    </source>
</evidence>
<protein>
    <recommendedName>
        <fullName evidence="9">AP2/ERF domain-containing protein</fullName>
    </recommendedName>
</protein>
<dbReference type="InterPro" id="IPR016177">
    <property type="entry name" value="DNA-bd_dom_sf"/>
</dbReference>
<evidence type="ECO:0000256" key="2">
    <source>
        <dbReference type="ARBA" id="ARBA00023015"/>
    </source>
</evidence>
<dbReference type="SUPFAM" id="SSF54171">
    <property type="entry name" value="DNA-binding domain"/>
    <property type="match status" value="1"/>
</dbReference>
<comment type="subcellular location">
    <subcellularLocation>
        <location evidence="1">Nucleus</location>
    </subcellularLocation>
</comment>
<dbReference type="PANTHER" id="PTHR31985">
    <property type="entry name" value="ETHYLENE-RESPONSIVE TRANSCRIPTION FACTOR ERF042-RELATED"/>
    <property type="match status" value="1"/>
</dbReference>
<dbReference type="GO" id="GO:0003677">
    <property type="term" value="F:DNA binding"/>
    <property type="evidence" value="ECO:0007669"/>
    <property type="project" value="UniProtKB-KW"/>
</dbReference>
<evidence type="ECO:0000256" key="6">
    <source>
        <dbReference type="ARBA" id="ARBA00023242"/>
    </source>
</evidence>
<evidence type="ECO:0000256" key="1">
    <source>
        <dbReference type="ARBA" id="ARBA00004123"/>
    </source>
</evidence>
<dbReference type="InterPro" id="IPR001471">
    <property type="entry name" value="AP2/ERF_dom"/>
</dbReference>
<dbReference type="GO" id="GO:0005634">
    <property type="term" value="C:nucleus"/>
    <property type="evidence" value="ECO:0007669"/>
    <property type="project" value="UniProtKB-SubCell"/>
</dbReference>
<keyword evidence="6" id="KW-0539">Nucleus</keyword>
<keyword evidence="2" id="KW-0805">Transcription regulation</keyword>
<dbReference type="OMA" id="EWQDLAP"/>
<name>A0AA38FL91_TAXCH</name>
<dbReference type="GO" id="GO:0003700">
    <property type="term" value="F:DNA-binding transcription factor activity"/>
    <property type="evidence" value="ECO:0007669"/>
    <property type="project" value="InterPro"/>
</dbReference>
<dbReference type="Pfam" id="PF00847">
    <property type="entry name" value="AP2"/>
    <property type="match status" value="1"/>
</dbReference>
<comment type="similarity">
    <text evidence="7">Belongs to the AP2/ERF transcription factor family. ERF subfamily.</text>
</comment>
<organism evidence="10 11">
    <name type="scientific">Taxus chinensis</name>
    <name type="common">Chinese yew</name>
    <name type="synonym">Taxus wallichiana var. chinensis</name>
    <dbReference type="NCBI Taxonomy" id="29808"/>
    <lineage>
        <taxon>Eukaryota</taxon>
        <taxon>Viridiplantae</taxon>
        <taxon>Streptophyta</taxon>
        <taxon>Embryophyta</taxon>
        <taxon>Tracheophyta</taxon>
        <taxon>Spermatophyta</taxon>
        <taxon>Pinopsida</taxon>
        <taxon>Pinidae</taxon>
        <taxon>Conifers II</taxon>
        <taxon>Cupressales</taxon>
        <taxon>Taxaceae</taxon>
        <taxon>Taxus</taxon>
    </lineage>
</organism>
<dbReference type="InterPro" id="IPR051032">
    <property type="entry name" value="AP2/ERF_TF_ERF_subfamily"/>
</dbReference>
<evidence type="ECO:0000256" key="8">
    <source>
        <dbReference type="SAM" id="MobiDB-lite"/>
    </source>
</evidence>
<sequence length="195" mass="21827">KNAQAPPNNNRAKLRPRYKGISLRKWGKWVSEVRMPKCRSKIWLGSYDTAEQAARAFDAAIYCLRGPNANFNFPNSIPAIPSASSLSPHQIRLAAAKHALDQIPCITINNNNNSELTEEAPSTSSVSETEMSSDGRLISEDDESSFWESLFADLEGRQLLDLEESLSFDAVTFSFPTTTWEQMNVFLDPADLWNL</sequence>
<dbReference type="PRINTS" id="PR00367">
    <property type="entry name" value="ETHRSPELEMNT"/>
</dbReference>
<proteinExistence type="inferred from homology"/>
<keyword evidence="4" id="KW-0010">Activator</keyword>
<comment type="caution">
    <text evidence="10">The sequence shown here is derived from an EMBL/GenBank/DDBJ whole genome shotgun (WGS) entry which is preliminary data.</text>
</comment>
<keyword evidence="3" id="KW-0238">DNA-binding</keyword>
<dbReference type="Gene3D" id="3.30.730.10">
    <property type="entry name" value="AP2/ERF domain"/>
    <property type="match status" value="1"/>
</dbReference>
<feature type="region of interest" description="Disordered" evidence="8">
    <location>
        <begin position="112"/>
        <end position="140"/>
    </location>
</feature>
<feature type="non-terminal residue" evidence="10">
    <location>
        <position position="1"/>
    </location>
</feature>
<gene>
    <name evidence="10" type="ORF">KI387_010315</name>
</gene>
<dbReference type="SMART" id="SM00380">
    <property type="entry name" value="AP2"/>
    <property type="match status" value="1"/>
</dbReference>
<evidence type="ECO:0000256" key="7">
    <source>
        <dbReference type="ARBA" id="ARBA00024343"/>
    </source>
</evidence>